<organism evidence="2 3">
    <name type="scientific">Oryzias latipes</name>
    <name type="common">Japanese rice fish</name>
    <name type="synonym">Japanese killifish</name>
    <dbReference type="NCBI Taxonomy" id="8090"/>
    <lineage>
        <taxon>Eukaryota</taxon>
        <taxon>Metazoa</taxon>
        <taxon>Chordata</taxon>
        <taxon>Craniata</taxon>
        <taxon>Vertebrata</taxon>
        <taxon>Euteleostomi</taxon>
        <taxon>Actinopterygii</taxon>
        <taxon>Neopterygii</taxon>
        <taxon>Teleostei</taxon>
        <taxon>Neoteleostei</taxon>
        <taxon>Acanthomorphata</taxon>
        <taxon>Ovalentaria</taxon>
        <taxon>Atherinomorphae</taxon>
        <taxon>Beloniformes</taxon>
        <taxon>Adrianichthyidae</taxon>
        <taxon>Oryziinae</taxon>
        <taxon>Oryzias</taxon>
    </lineage>
</organism>
<evidence type="ECO:0008006" key="4">
    <source>
        <dbReference type="Google" id="ProtNLM"/>
    </source>
</evidence>
<dbReference type="Proteomes" id="UP000265180">
    <property type="component" value="Chromosome 12"/>
</dbReference>
<feature type="region of interest" description="Disordered" evidence="1">
    <location>
        <begin position="15"/>
        <end position="38"/>
    </location>
</feature>
<reference evidence="2" key="4">
    <citation type="submission" date="2025-09" db="UniProtKB">
        <authorList>
            <consortium name="Ensembl"/>
        </authorList>
    </citation>
    <scope>IDENTIFICATION</scope>
    <source>
        <strain evidence="2">HNI</strain>
    </source>
</reference>
<feature type="compositionally biased region" description="Basic and acidic residues" evidence="1">
    <location>
        <begin position="29"/>
        <end position="38"/>
    </location>
</feature>
<evidence type="ECO:0000313" key="3">
    <source>
        <dbReference type="Proteomes" id="UP000265180"/>
    </source>
</evidence>
<reference evidence="2 3" key="2">
    <citation type="submission" date="2017-04" db="EMBL/GenBank/DDBJ databases">
        <title>CpG methylation of centromeres and impact of large insertions on vertebrate speciation.</title>
        <authorList>
            <person name="Ichikawa K."/>
            <person name="Yoshimura J."/>
            <person name="Morishita S."/>
        </authorList>
    </citation>
    <scope>NUCLEOTIDE SEQUENCE</scope>
    <source>
        <strain evidence="2 3">HNI</strain>
    </source>
</reference>
<dbReference type="GO" id="GO:0003676">
    <property type="term" value="F:nucleic acid binding"/>
    <property type="evidence" value="ECO:0007669"/>
    <property type="project" value="InterPro"/>
</dbReference>
<evidence type="ECO:0000256" key="1">
    <source>
        <dbReference type="SAM" id="MobiDB-lite"/>
    </source>
</evidence>
<name>A0A3P9LTE3_ORYLA</name>
<dbReference type="Ensembl" id="ENSORLT00020008109.1">
    <property type="protein sequence ID" value="ENSORLP00020023986.1"/>
    <property type="gene ID" value="ENSORLG00020005137.1"/>
</dbReference>
<reference evidence="2" key="3">
    <citation type="submission" date="2025-08" db="UniProtKB">
        <authorList>
            <consortium name="Ensembl"/>
        </authorList>
    </citation>
    <scope>IDENTIFICATION</scope>
    <source>
        <strain evidence="2">HNI</strain>
    </source>
</reference>
<accession>A0A3P9LTE3</accession>
<dbReference type="InterPro" id="IPR036397">
    <property type="entry name" value="RNaseH_sf"/>
</dbReference>
<protein>
    <recommendedName>
        <fullName evidence="4">Transposase Tc1-like domain-containing protein</fullName>
    </recommendedName>
</protein>
<dbReference type="AlphaFoldDB" id="A0A3P9LTE3"/>
<dbReference type="Gene3D" id="3.30.420.10">
    <property type="entry name" value="Ribonuclease H-like superfamily/Ribonuclease H"/>
    <property type="match status" value="1"/>
</dbReference>
<sequence>MLQGNLCQSVISRTTGSVCDRPRSGAPPETDHNHDQNLRTSDLRHGLANTTQLQTRLPDVKGTRVSRQTVNNRHRPECLQWTQDHVTWKMQQWSPILFSDECRGKLHLLQTYMSL</sequence>
<reference key="1">
    <citation type="journal article" date="2007" name="Nature">
        <title>The medaka draft genome and insights into vertebrate genome evolution.</title>
        <authorList>
            <person name="Kasahara M."/>
            <person name="Naruse K."/>
            <person name="Sasaki S."/>
            <person name="Nakatani Y."/>
            <person name="Qu W."/>
            <person name="Ahsan B."/>
            <person name="Yamada T."/>
            <person name="Nagayasu Y."/>
            <person name="Doi K."/>
            <person name="Kasai Y."/>
            <person name="Jindo T."/>
            <person name="Kobayashi D."/>
            <person name="Shimada A."/>
            <person name="Toyoda A."/>
            <person name="Kuroki Y."/>
            <person name="Fujiyama A."/>
            <person name="Sasaki T."/>
            <person name="Shimizu A."/>
            <person name="Asakawa S."/>
            <person name="Shimizu N."/>
            <person name="Hashimoto S."/>
            <person name="Yang J."/>
            <person name="Lee Y."/>
            <person name="Matsushima K."/>
            <person name="Sugano S."/>
            <person name="Sakaizumi M."/>
            <person name="Narita T."/>
            <person name="Ohishi K."/>
            <person name="Haga S."/>
            <person name="Ohta F."/>
            <person name="Nomoto H."/>
            <person name="Nogata K."/>
            <person name="Morishita T."/>
            <person name="Endo T."/>
            <person name="Shin-I T."/>
            <person name="Takeda H."/>
            <person name="Morishita S."/>
            <person name="Kohara Y."/>
        </authorList>
    </citation>
    <scope>NUCLEOTIDE SEQUENCE [LARGE SCALE GENOMIC DNA]</scope>
    <source>
        <strain>Hd-rR</strain>
    </source>
</reference>
<proteinExistence type="predicted"/>
<evidence type="ECO:0000313" key="2">
    <source>
        <dbReference type="Ensembl" id="ENSORLP00020023986.1"/>
    </source>
</evidence>